<gene>
    <name evidence="1" type="primary">Contig4126.g4413</name>
    <name evidence="1" type="ORF">STYLEM_18722</name>
</gene>
<sequence length="139" mass="16798">MDQRLAHITTDKQLKTQEKPQFFLCRRSHITTQEGHNFPANVVFNFEQWRKEENYLQIVRDKENIDHIGNIGFYRMNKTFDLILVHEYEDEETKQELLDNIPWIEQFDIIVIEEQGQLESDMLDQSENQSEEIIELQQQ</sequence>
<name>A0A078B7Q7_STYLE</name>
<proteinExistence type="predicted"/>
<keyword evidence="2" id="KW-1185">Reference proteome</keyword>
<dbReference type="AlphaFoldDB" id="A0A078B7Q7"/>
<dbReference type="Proteomes" id="UP000039865">
    <property type="component" value="Unassembled WGS sequence"/>
</dbReference>
<evidence type="ECO:0000313" key="1">
    <source>
        <dbReference type="EMBL" id="CDW89588.1"/>
    </source>
</evidence>
<evidence type="ECO:0000313" key="2">
    <source>
        <dbReference type="Proteomes" id="UP000039865"/>
    </source>
</evidence>
<dbReference type="InParanoid" id="A0A078B7Q7"/>
<reference evidence="1 2" key="1">
    <citation type="submission" date="2014-06" db="EMBL/GenBank/DDBJ databases">
        <authorList>
            <person name="Swart Estienne"/>
        </authorList>
    </citation>
    <scope>NUCLEOTIDE SEQUENCE [LARGE SCALE GENOMIC DNA]</scope>
    <source>
        <strain evidence="1 2">130c</strain>
    </source>
</reference>
<dbReference type="EMBL" id="CCKQ01017692">
    <property type="protein sequence ID" value="CDW89588.1"/>
    <property type="molecule type" value="Genomic_DNA"/>
</dbReference>
<protein>
    <submittedName>
        <fullName evidence="1">Uncharacterized protein</fullName>
    </submittedName>
</protein>
<organism evidence="1 2">
    <name type="scientific">Stylonychia lemnae</name>
    <name type="common">Ciliate</name>
    <dbReference type="NCBI Taxonomy" id="5949"/>
    <lineage>
        <taxon>Eukaryota</taxon>
        <taxon>Sar</taxon>
        <taxon>Alveolata</taxon>
        <taxon>Ciliophora</taxon>
        <taxon>Intramacronucleata</taxon>
        <taxon>Spirotrichea</taxon>
        <taxon>Stichotrichia</taxon>
        <taxon>Sporadotrichida</taxon>
        <taxon>Oxytrichidae</taxon>
        <taxon>Stylonychinae</taxon>
        <taxon>Stylonychia</taxon>
    </lineage>
</organism>
<accession>A0A078B7Q7</accession>